<dbReference type="PANTHER" id="PTHR41152">
    <property type="entry name" value="AT26438P-RELATED"/>
    <property type="match status" value="1"/>
</dbReference>
<dbReference type="InterPro" id="IPR056677">
    <property type="entry name" value="DUF7775"/>
</dbReference>
<feature type="transmembrane region" description="Helical" evidence="1">
    <location>
        <begin position="90"/>
        <end position="112"/>
    </location>
</feature>
<reference evidence="3" key="1">
    <citation type="submission" date="2024-06" db="UniProtKB">
        <authorList>
            <consortium name="RefSeq"/>
        </authorList>
    </citation>
    <scope>NUCLEOTIDE SEQUENCE [LARGE SCALE GENOMIC DNA]</scope>
    <source>
        <strain evidence="3">MV2-25</strain>
    </source>
</reference>
<name>A0A6I8VSN5_DROPS</name>
<dbReference type="Pfam" id="PF24985">
    <property type="entry name" value="DUF7775"/>
    <property type="match status" value="1"/>
</dbReference>
<evidence type="ECO:0000259" key="2">
    <source>
        <dbReference type="Pfam" id="PF24985"/>
    </source>
</evidence>
<evidence type="ECO:0000313" key="4">
    <source>
        <dbReference type="RefSeq" id="XP_033234080.1"/>
    </source>
</evidence>
<dbReference type="InParanoid" id="A0A6I8VSN5"/>
<dbReference type="AlphaFoldDB" id="A0A6I8VSN5"/>
<gene>
    <name evidence="4" type="primary">LOC4804546</name>
</gene>
<accession>A0A6I8VSN5</accession>
<evidence type="ECO:0000256" key="1">
    <source>
        <dbReference type="SAM" id="Phobius"/>
    </source>
</evidence>
<keyword evidence="1" id="KW-0472">Membrane</keyword>
<protein>
    <recommendedName>
        <fullName evidence="2">DUF7775 domain-containing protein</fullName>
    </recommendedName>
</protein>
<feature type="domain" description="DUF7775" evidence="2">
    <location>
        <begin position="56"/>
        <end position="193"/>
    </location>
</feature>
<reference evidence="4" key="2">
    <citation type="submission" date="2025-08" db="UniProtKB">
        <authorList>
            <consortium name="RefSeq"/>
        </authorList>
    </citation>
    <scope>IDENTIFICATION</scope>
    <source>
        <strain evidence="4">MV-25-SWS-2005</strain>
        <tissue evidence="4">Whole body</tissue>
    </source>
</reference>
<keyword evidence="1" id="KW-0812">Transmembrane</keyword>
<dbReference type="KEGG" id="dpo:4804546"/>
<feature type="transmembrane region" description="Helical" evidence="1">
    <location>
        <begin position="124"/>
        <end position="144"/>
    </location>
</feature>
<proteinExistence type="predicted"/>
<sequence length="277" mass="31516">MCIVSIALANAVDRSRSVDLDFNVSECTIYLLCPVPIESSVSLHVGEGGQKMRSKKPVWLLFKVLELVLSFCCCYIHWRCFQDEGIPHIFLLCATYGGSSIICLLAIIGMFYAEKPTMQLESAFSGLFGTLHLVTIFVHMYLALHGNKLVYLKSQGANWHGYYICCRDNATVALYATAVYYLHCTFALDLMLTHRRTKFVECPDGTVRKQPKHPQRSMRPLKLYFISKGVDNYLNRFRWFHLLTANMLMSTQPSQKTLDVSSNSNEAFELTPQLNIN</sequence>
<dbReference type="RefSeq" id="XP_033234080.1">
    <property type="nucleotide sequence ID" value="XM_033378189.1"/>
</dbReference>
<dbReference type="PANTHER" id="PTHR41152:SF8">
    <property type="entry name" value="AT26438P-RELATED"/>
    <property type="match status" value="1"/>
</dbReference>
<feature type="transmembrane region" description="Helical" evidence="1">
    <location>
        <begin position="58"/>
        <end position="78"/>
    </location>
</feature>
<organism evidence="3 4">
    <name type="scientific">Drosophila pseudoobscura pseudoobscura</name>
    <name type="common">Fruit fly</name>
    <dbReference type="NCBI Taxonomy" id="46245"/>
    <lineage>
        <taxon>Eukaryota</taxon>
        <taxon>Metazoa</taxon>
        <taxon>Ecdysozoa</taxon>
        <taxon>Arthropoda</taxon>
        <taxon>Hexapoda</taxon>
        <taxon>Insecta</taxon>
        <taxon>Pterygota</taxon>
        <taxon>Neoptera</taxon>
        <taxon>Endopterygota</taxon>
        <taxon>Diptera</taxon>
        <taxon>Brachycera</taxon>
        <taxon>Muscomorpha</taxon>
        <taxon>Ephydroidea</taxon>
        <taxon>Drosophilidae</taxon>
        <taxon>Drosophila</taxon>
        <taxon>Sophophora</taxon>
    </lineage>
</organism>
<keyword evidence="1" id="KW-1133">Transmembrane helix</keyword>
<evidence type="ECO:0000313" key="3">
    <source>
        <dbReference type="Proteomes" id="UP000001819"/>
    </source>
</evidence>
<keyword evidence="3" id="KW-1185">Reference proteome</keyword>
<dbReference type="Proteomes" id="UP000001819">
    <property type="component" value="Chromosome 3"/>
</dbReference>